<feature type="transmembrane region" description="Helical" evidence="11">
    <location>
        <begin position="53"/>
        <end position="76"/>
    </location>
</feature>
<keyword evidence="2" id="KW-1003">Cell membrane</keyword>
<evidence type="ECO:0000256" key="2">
    <source>
        <dbReference type="ARBA" id="ARBA00022475"/>
    </source>
</evidence>
<dbReference type="AlphaFoldDB" id="A0A7J7FL52"/>
<evidence type="ECO:0000256" key="4">
    <source>
        <dbReference type="ARBA" id="ARBA00022692"/>
    </source>
</evidence>
<keyword evidence="9" id="KW-0675">Receptor</keyword>
<evidence type="ECO:0000256" key="7">
    <source>
        <dbReference type="ARBA" id="ARBA00023040"/>
    </source>
</evidence>
<keyword evidence="7" id="KW-0297">G-protein coupled receptor</keyword>
<sequence>MGLKSEMKNQSREIEFILLGLTDDPQLQIVIFIYLFLNYMLSISCTDTRFLELISFVLTGGTLVVTLLLVVFSYTLPYLQELYLYLHEAISKRKGDFIQRCSCYLHLSCPFIKPFYLYSKEPANLLHRYMFHRIDAFCLSCDDIVFTVLLVGLSYTDIIKTILKFPSVQQRSKAFSTCSKHTLLSLLLMGAVSLCT</sequence>
<name>A0A7J7FL52_DICBM</name>
<keyword evidence="6 11" id="KW-1133">Transmembrane helix</keyword>
<evidence type="ECO:0000256" key="8">
    <source>
        <dbReference type="ARBA" id="ARBA00023136"/>
    </source>
</evidence>
<evidence type="ECO:0000256" key="9">
    <source>
        <dbReference type="ARBA" id="ARBA00023170"/>
    </source>
</evidence>
<dbReference type="GO" id="GO:0004930">
    <property type="term" value="F:G protein-coupled receptor activity"/>
    <property type="evidence" value="ECO:0007669"/>
    <property type="project" value="UniProtKB-KW"/>
</dbReference>
<keyword evidence="8 11" id="KW-0472">Membrane</keyword>
<evidence type="ECO:0000256" key="6">
    <source>
        <dbReference type="ARBA" id="ARBA00022989"/>
    </source>
</evidence>
<dbReference type="Proteomes" id="UP000551758">
    <property type="component" value="Unassembled WGS sequence"/>
</dbReference>
<organism evidence="12 13">
    <name type="scientific">Diceros bicornis minor</name>
    <name type="common">South-central black rhinoceros</name>
    <dbReference type="NCBI Taxonomy" id="77932"/>
    <lineage>
        <taxon>Eukaryota</taxon>
        <taxon>Metazoa</taxon>
        <taxon>Chordata</taxon>
        <taxon>Craniata</taxon>
        <taxon>Vertebrata</taxon>
        <taxon>Euteleostomi</taxon>
        <taxon>Mammalia</taxon>
        <taxon>Eutheria</taxon>
        <taxon>Laurasiatheria</taxon>
        <taxon>Perissodactyla</taxon>
        <taxon>Rhinocerotidae</taxon>
        <taxon>Diceros</taxon>
    </lineage>
</organism>
<evidence type="ECO:0000256" key="3">
    <source>
        <dbReference type="ARBA" id="ARBA00022606"/>
    </source>
</evidence>
<accession>A0A7J7FL52</accession>
<feature type="transmembrane region" description="Helical" evidence="11">
    <location>
        <begin position="25"/>
        <end position="41"/>
    </location>
</feature>
<evidence type="ECO:0000313" key="12">
    <source>
        <dbReference type="EMBL" id="KAF5928416.1"/>
    </source>
</evidence>
<dbReference type="Pfam" id="PF13853">
    <property type="entry name" value="7tm_4"/>
    <property type="match status" value="1"/>
</dbReference>
<comment type="subcellular location">
    <subcellularLocation>
        <location evidence="1">Cell membrane</location>
        <topology evidence="1">Multi-pass membrane protein</topology>
    </subcellularLocation>
</comment>
<dbReference type="GO" id="GO:0004984">
    <property type="term" value="F:olfactory receptor activity"/>
    <property type="evidence" value="ECO:0007669"/>
    <property type="project" value="InterPro"/>
</dbReference>
<evidence type="ECO:0000256" key="10">
    <source>
        <dbReference type="ARBA" id="ARBA00023224"/>
    </source>
</evidence>
<comment type="caution">
    <text evidence="12">The sequence shown here is derived from an EMBL/GenBank/DDBJ whole genome shotgun (WGS) entry which is preliminary data.</text>
</comment>
<evidence type="ECO:0000313" key="13">
    <source>
        <dbReference type="Proteomes" id="UP000551758"/>
    </source>
</evidence>
<dbReference type="InterPro" id="IPR000725">
    <property type="entry name" value="Olfact_rcpt"/>
</dbReference>
<keyword evidence="10" id="KW-0807">Transducer</keyword>
<dbReference type="PANTHER" id="PTHR26454:SF5">
    <property type="entry name" value="OLFACTORY RECEPTOR"/>
    <property type="match status" value="1"/>
</dbReference>
<reference evidence="12 13" key="1">
    <citation type="journal article" date="2020" name="Mol. Biol. Evol.">
        <title>Interspecific Gene Flow and the Evolution of Specialization in Black and White Rhinoceros.</title>
        <authorList>
            <person name="Moodley Y."/>
            <person name="Westbury M.V."/>
            <person name="Russo I.M."/>
            <person name="Gopalakrishnan S."/>
            <person name="Rakotoarivelo A."/>
            <person name="Olsen R.A."/>
            <person name="Prost S."/>
            <person name="Tunstall T."/>
            <person name="Ryder O.A."/>
            <person name="Dalen L."/>
            <person name="Bruford M.W."/>
        </authorList>
    </citation>
    <scope>NUCLEOTIDE SEQUENCE [LARGE SCALE GENOMIC DNA]</scope>
    <source>
        <strain evidence="12">SBR-YM</strain>
        <tissue evidence="12">Skin</tissue>
    </source>
</reference>
<keyword evidence="5" id="KW-0552">Olfaction</keyword>
<evidence type="ECO:0000256" key="1">
    <source>
        <dbReference type="ARBA" id="ARBA00004651"/>
    </source>
</evidence>
<dbReference type="PANTHER" id="PTHR26454">
    <property type="entry name" value="OLFACTORY RECEPTOR"/>
    <property type="match status" value="1"/>
</dbReference>
<protein>
    <submittedName>
        <fullName evidence="12">Uncharacterized protein</fullName>
    </submittedName>
</protein>
<keyword evidence="4 11" id="KW-0812">Transmembrane</keyword>
<dbReference type="InterPro" id="IPR047132">
    <property type="entry name" value="Olfact_rcpt_6C-like"/>
</dbReference>
<evidence type="ECO:0000256" key="5">
    <source>
        <dbReference type="ARBA" id="ARBA00022725"/>
    </source>
</evidence>
<keyword evidence="13" id="KW-1185">Reference proteome</keyword>
<evidence type="ECO:0000256" key="11">
    <source>
        <dbReference type="SAM" id="Phobius"/>
    </source>
</evidence>
<gene>
    <name evidence="12" type="ORF">HPG69_015021</name>
</gene>
<proteinExistence type="predicted"/>
<dbReference type="SUPFAM" id="SSF81321">
    <property type="entry name" value="Family A G protein-coupled receptor-like"/>
    <property type="match status" value="1"/>
</dbReference>
<dbReference type="GO" id="GO:0005886">
    <property type="term" value="C:plasma membrane"/>
    <property type="evidence" value="ECO:0007669"/>
    <property type="project" value="UniProtKB-SubCell"/>
</dbReference>
<keyword evidence="3" id="KW-0716">Sensory transduction</keyword>
<dbReference type="EMBL" id="JACDTQ010000370">
    <property type="protein sequence ID" value="KAF5928416.1"/>
    <property type="molecule type" value="Genomic_DNA"/>
</dbReference>